<organism evidence="2 3">
    <name type="scientific">Laceyella tengchongensis</name>
    <dbReference type="NCBI Taxonomy" id="574699"/>
    <lineage>
        <taxon>Bacteria</taxon>
        <taxon>Bacillati</taxon>
        <taxon>Bacillota</taxon>
        <taxon>Bacilli</taxon>
        <taxon>Bacillales</taxon>
        <taxon>Thermoactinomycetaceae</taxon>
        <taxon>Laceyella</taxon>
    </lineage>
</organism>
<evidence type="ECO:0000313" key="2">
    <source>
        <dbReference type="EMBL" id="SMP19900.1"/>
    </source>
</evidence>
<evidence type="ECO:0000313" key="3">
    <source>
        <dbReference type="Proteomes" id="UP001157946"/>
    </source>
</evidence>
<dbReference type="Proteomes" id="UP001157946">
    <property type="component" value="Unassembled WGS sequence"/>
</dbReference>
<keyword evidence="3" id="KW-1185">Reference proteome</keyword>
<comment type="caution">
    <text evidence="2">The sequence shown here is derived from an EMBL/GenBank/DDBJ whole genome shotgun (WGS) entry which is preliminary data.</text>
</comment>
<reference evidence="2" key="1">
    <citation type="submission" date="2017-05" db="EMBL/GenBank/DDBJ databases">
        <authorList>
            <person name="Varghese N."/>
            <person name="Submissions S."/>
        </authorList>
    </citation>
    <scope>NUCLEOTIDE SEQUENCE</scope>
    <source>
        <strain evidence="2">DSM 45262</strain>
    </source>
</reference>
<dbReference type="AlphaFoldDB" id="A0AA46AFI1"/>
<feature type="coiled-coil region" evidence="1">
    <location>
        <begin position="118"/>
        <end position="326"/>
    </location>
</feature>
<evidence type="ECO:0000256" key="1">
    <source>
        <dbReference type="SAM" id="Coils"/>
    </source>
</evidence>
<proteinExistence type="predicted"/>
<protein>
    <submittedName>
        <fullName evidence="2">Uncharacterized protein</fullName>
    </submittedName>
</protein>
<accession>A0AA46AFI1</accession>
<sequence>MRKVTEKDTKATILKALREAEKKIAELEKGKLDPVAETTAKKTAETIAKANNIVEGNIEEKITDLSKSVTSLLGKISDDIKTQTANLQTVKEAIAIKEAELKELFGIEKQAHTLAGLVNAHQELKLEQEKELVEAKEKATAELNEITNKIKSAREEYEALIKEQKEKLAQSQKREQEEFKYDFERHKKQAYDQLEDELASKRKAFNLELEQKNAELSTYKKSLEERESEIEKREKKMDQLEAEVAAIPDKIAEVKKEASAKADAEIKKVLAIRENVLKKEVEADRRILETERDNLKAQLDTANETILNLQAKLDEAYKRIQEMGIQMVSSSNESKAFDKIAALVADKNNK</sequence>
<dbReference type="RefSeq" id="WP_102992336.1">
    <property type="nucleotide sequence ID" value="NZ_FXTU01000003.1"/>
</dbReference>
<dbReference type="EMBL" id="FXTU01000003">
    <property type="protein sequence ID" value="SMP19900.1"/>
    <property type="molecule type" value="Genomic_DNA"/>
</dbReference>
<gene>
    <name evidence="2" type="ORF">SAMN06265361_103318</name>
</gene>
<keyword evidence="1" id="KW-0175">Coiled coil</keyword>
<name>A0AA46AFI1_9BACL</name>